<protein>
    <submittedName>
        <fullName evidence="1">Uncharacterized protein</fullName>
    </submittedName>
</protein>
<dbReference type="GO" id="GO:0003676">
    <property type="term" value="F:nucleic acid binding"/>
    <property type="evidence" value="ECO:0007669"/>
    <property type="project" value="InterPro"/>
</dbReference>
<evidence type="ECO:0000313" key="2">
    <source>
        <dbReference type="Proteomes" id="UP000765509"/>
    </source>
</evidence>
<accession>A0A9Q3K022</accession>
<reference evidence="1" key="1">
    <citation type="submission" date="2021-03" db="EMBL/GenBank/DDBJ databases">
        <title>Draft genome sequence of rust myrtle Austropuccinia psidii MF-1, a brazilian biotype.</title>
        <authorList>
            <person name="Quecine M.C."/>
            <person name="Pachon D.M.R."/>
            <person name="Bonatelli M.L."/>
            <person name="Correr F.H."/>
            <person name="Franceschini L.M."/>
            <person name="Leite T.F."/>
            <person name="Margarido G.R.A."/>
            <person name="Almeida C.A."/>
            <person name="Ferrarezi J.A."/>
            <person name="Labate C.A."/>
        </authorList>
    </citation>
    <scope>NUCLEOTIDE SEQUENCE</scope>
    <source>
        <strain evidence="1">MF-1</strain>
    </source>
</reference>
<comment type="caution">
    <text evidence="1">The sequence shown here is derived from an EMBL/GenBank/DDBJ whole genome shotgun (WGS) entry which is preliminary data.</text>
</comment>
<dbReference type="Gene3D" id="3.30.420.10">
    <property type="entry name" value="Ribonuclease H-like superfamily/Ribonuclease H"/>
    <property type="match status" value="1"/>
</dbReference>
<evidence type="ECO:0000313" key="1">
    <source>
        <dbReference type="EMBL" id="MBW0572008.1"/>
    </source>
</evidence>
<sequence length="289" mass="33163">MCGENGGKWKKYLPWATLADIISTKRTTGFSPYELQFGQLPVLPIEIETKTFLAVEWHKISTTEELREARAKQLEGKEEMRRKAAEKLKKSRENSMKYGYRRMAHQLRSPLKPGDFVLVYNKAIQANGGLLFKNKWNGPYRVNRQINNEPYELEELDGTELARRSSASQVKTFYQRGKLIDTKEDTEEEQSGEDELINEEEVFEETTESVKNRELSPGMLGTALNGEGDVVFHTIFFTRLKLIVPHNSSKSSLEADLHSNFTPKGQFYRKKLDLTHKNMAQAPKGSVRV</sequence>
<dbReference type="EMBL" id="AVOT02089289">
    <property type="protein sequence ID" value="MBW0572008.1"/>
    <property type="molecule type" value="Genomic_DNA"/>
</dbReference>
<name>A0A9Q3K022_9BASI</name>
<proteinExistence type="predicted"/>
<dbReference type="InterPro" id="IPR036397">
    <property type="entry name" value="RNaseH_sf"/>
</dbReference>
<dbReference type="AlphaFoldDB" id="A0A9Q3K022"/>
<dbReference type="Proteomes" id="UP000765509">
    <property type="component" value="Unassembled WGS sequence"/>
</dbReference>
<organism evidence="1 2">
    <name type="scientific">Austropuccinia psidii MF-1</name>
    <dbReference type="NCBI Taxonomy" id="1389203"/>
    <lineage>
        <taxon>Eukaryota</taxon>
        <taxon>Fungi</taxon>
        <taxon>Dikarya</taxon>
        <taxon>Basidiomycota</taxon>
        <taxon>Pucciniomycotina</taxon>
        <taxon>Pucciniomycetes</taxon>
        <taxon>Pucciniales</taxon>
        <taxon>Sphaerophragmiaceae</taxon>
        <taxon>Austropuccinia</taxon>
    </lineage>
</organism>
<gene>
    <name evidence="1" type="ORF">O181_111723</name>
</gene>
<keyword evidence="2" id="KW-1185">Reference proteome</keyword>